<dbReference type="GO" id="GO:0044781">
    <property type="term" value="P:bacterial-type flagellum organization"/>
    <property type="evidence" value="ECO:0007669"/>
    <property type="project" value="InterPro"/>
</dbReference>
<dbReference type="Proteomes" id="UP000198804">
    <property type="component" value="Unassembled WGS sequence"/>
</dbReference>
<proteinExistence type="predicted"/>
<gene>
    <name evidence="1" type="ORF">SAMN04488125_105229</name>
</gene>
<keyword evidence="1" id="KW-0966">Cell projection</keyword>
<dbReference type="OrthoDB" id="8005693at2"/>
<keyword evidence="1" id="KW-0282">Flagellum</keyword>
<organism evidence="1 2">
    <name type="scientific">Methylorubrum salsuginis</name>
    <dbReference type="NCBI Taxonomy" id="414703"/>
    <lineage>
        <taxon>Bacteria</taxon>
        <taxon>Pseudomonadati</taxon>
        <taxon>Pseudomonadota</taxon>
        <taxon>Alphaproteobacteria</taxon>
        <taxon>Hyphomicrobiales</taxon>
        <taxon>Methylobacteriaceae</taxon>
        <taxon>Methylorubrum</taxon>
    </lineage>
</organism>
<reference evidence="2" key="1">
    <citation type="submission" date="2016-10" db="EMBL/GenBank/DDBJ databases">
        <authorList>
            <person name="Varghese N."/>
            <person name="Submissions S."/>
        </authorList>
    </citation>
    <scope>NUCLEOTIDE SEQUENCE [LARGE SCALE GENOMIC DNA]</scope>
    <source>
        <strain evidence="2">CGMCC 1.6474</strain>
    </source>
</reference>
<dbReference type="Pfam" id="PF10768">
    <property type="entry name" value="FliX"/>
    <property type="match status" value="1"/>
</dbReference>
<dbReference type="InterPro" id="IPR019704">
    <property type="entry name" value="Flagellar_assmbl_FliX_class2"/>
</dbReference>
<sequence length="144" mass="14842">MRVDTRFAAAAAGALSGPRRAAAPGAFAAGEAEQPRASTAGAAQTGMLAGLDAILTLQGQANADTPQERRRRSVQRGHDLLDGLDRLKAALIGGRVAPADLRAIAGRLAERMPDSGDPRLDGLVAEIELRAAVELAKLEAARSV</sequence>
<protein>
    <submittedName>
        <fullName evidence="1">Class II flagellar assembly regulator</fullName>
    </submittedName>
</protein>
<dbReference type="AlphaFoldDB" id="A0A1I4D8S5"/>
<evidence type="ECO:0000313" key="1">
    <source>
        <dbReference type="EMBL" id="SFK89413.1"/>
    </source>
</evidence>
<dbReference type="EMBL" id="FOSV01000005">
    <property type="protein sequence ID" value="SFK89413.1"/>
    <property type="molecule type" value="Genomic_DNA"/>
</dbReference>
<name>A0A1I4D8S5_9HYPH</name>
<keyword evidence="2" id="KW-1185">Reference proteome</keyword>
<dbReference type="RefSeq" id="WP_091944424.1">
    <property type="nucleotide sequence ID" value="NZ_FOSV01000005.1"/>
</dbReference>
<accession>A0A1I4D8S5</accession>
<evidence type="ECO:0000313" key="2">
    <source>
        <dbReference type="Proteomes" id="UP000198804"/>
    </source>
</evidence>
<dbReference type="STRING" id="414703.SAMN04488125_105229"/>
<keyword evidence="1" id="KW-0969">Cilium</keyword>